<dbReference type="InterPro" id="IPR031833">
    <property type="entry name" value="DUF4748"/>
</dbReference>
<feature type="compositionally biased region" description="Polar residues" evidence="1">
    <location>
        <begin position="56"/>
        <end position="85"/>
    </location>
</feature>
<sequence>MNTVKSFWLGWGSLCVAGAGAYVFAKREINADRKAKLEAHRQKRNDIRAMEYGPSQPMNPSSTTGSSRPETDNAGSPSAESNNDPSPAGQDLSLEGAPKREKEDVSPYESKVGYRSRKGDRFS</sequence>
<keyword evidence="4" id="KW-1185">Reference proteome</keyword>
<accession>A0A162JI98</accession>
<proteinExistence type="predicted"/>
<name>A0A162JI98_CORDF</name>
<keyword evidence="2" id="KW-1133">Transmembrane helix</keyword>
<evidence type="ECO:0000256" key="2">
    <source>
        <dbReference type="SAM" id="Phobius"/>
    </source>
</evidence>
<evidence type="ECO:0000256" key="1">
    <source>
        <dbReference type="SAM" id="MobiDB-lite"/>
    </source>
</evidence>
<dbReference type="Proteomes" id="UP000076881">
    <property type="component" value="Unassembled WGS sequence"/>
</dbReference>
<evidence type="ECO:0000313" key="3">
    <source>
        <dbReference type="EMBL" id="OAA69392.1"/>
    </source>
</evidence>
<keyword evidence="2" id="KW-0472">Membrane</keyword>
<dbReference type="EMBL" id="AZHF01000011">
    <property type="protein sequence ID" value="OAA69392.1"/>
    <property type="molecule type" value="Genomic_DNA"/>
</dbReference>
<dbReference type="AlphaFoldDB" id="A0A162JI98"/>
<reference evidence="3 4" key="1">
    <citation type="journal article" date="2016" name="Genome Biol. Evol.">
        <title>Divergent and convergent evolution of fungal pathogenicity.</title>
        <authorList>
            <person name="Shang Y."/>
            <person name="Xiao G."/>
            <person name="Zheng P."/>
            <person name="Cen K."/>
            <person name="Zhan S."/>
            <person name="Wang C."/>
        </authorList>
    </citation>
    <scope>NUCLEOTIDE SEQUENCE [LARGE SCALE GENOMIC DNA]</scope>
    <source>
        <strain evidence="3 4">RCEF 1005</strain>
    </source>
</reference>
<feature type="region of interest" description="Disordered" evidence="1">
    <location>
        <begin position="35"/>
        <end position="123"/>
    </location>
</feature>
<organism evidence="3 4">
    <name type="scientific">Akanthomyces lecanii RCEF 1005</name>
    <dbReference type="NCBI Taxonomy" id="1081108"/>
    <lineage>
        <taxon>Eukaryota</taxon>
        <taxon>Fungi</taxon>
        <taxon>Dikarya</taxon>
        <taxon>Ascomycota</taxon>
        <taxon>Pezizomycotina</taxon>
        <taxon>Sordariomycetes</taxon>
        <taxon>Hypocreomycetidae</taxon>
        <taxon>Hypocreales</taxon>
        <taxon>Cordycipitaceae</taxon>
        <taxon>Akanthomyces</taxon>
        <taxon>Cordyceps confragosa</taxon>
    </lineage>
</organism>
<comment type="caution">
    <text evidence="3">The sequence shown here is derived from an EMBL/GenBank/DDBJ whole genome shotgun (WGS) entry which is preliminary data.</text>
</comment>
<feature type="compositionally biased region" description="Basic and acidic residues" evidence="1">
    <location>
        <begin position="35"/>
        <end position="49"/>
    </location>
</feature>
<keyword evidence="2" id="KW-0812">Transmembrane</keyword>
<evidence type="ECO:0000313" key="4">
    <source>
        <dbReference type="Proteomes" id="UP000076881"/>
    </source>
</evidence>
<dbReference type="PANTHER" id="PTHR41800">
    <property type="entry name" value="EXPRESSED PROTEIN"/>
    <property type="match status" value="1"/>
</dbReference>
<protein>
    <submittedName>
        <fullName evidence="3">Uncharacterized protein</fullName>
    </submittedName>
</protein>
<gene>
    <name evidence="3" type="ORF">LEL_10268</name>
</gene>
<dbReference type="PANTHER" id="PTHR41800:SF1">
    <property type="entry name" value="EXPRESSED PROTEIN"/>
    <property type="match status" value="1"/>
</dbReference>
<dbReference type="Pfam" id="PF15932">
    <property type="entry name" value="DUF4748"/>
    <property type="match status" value="1"/>
</dbReference>
<feature type="transmembrane region" description="Helical" evidence="2">
    <location>
        <begin position="6"/>
        <end position="25"/>
    </location>
</feature>
<dbReference type="OrthoDB" id="2559326at2759"/>